<proteinExistence type="predicted"/>
<protein>
    <submittedName>
        <fullName evidence="2">Uncharacterized protein</fullName>
    </submittedName>
</protein>
<evidence type="ECO:0000256" key="1">
    <source>
        <dbReference type="SAM" id="Phobius"/>
    </source>
</evidence>
<feature type="transmembrane region" description="Helical" evidence="1">
    <location>
        <begin position="91"/>
        <end position="113"/>
    </location>
</feature>
<dbReference type="AlphaFoldDB" id="A0A0W8FKQ1"/>
<evidence type="ECO:0000313" key="2">
    <source>
        <dbReference type="EMBL" id="KUG21463.1"/>
    </source>
</evidence>
<sequence length="258" mass="30302">MQNNNSLKNVLKPAYLTRALLFLVACYIIFWVVTHFFWWLLIEKAGIRITSLAPQYWPAFIFVFVFFFLPCLYFFCSWVAKRFLTINYSKLVLYMGCTFFGAMWYEIILDTLFVKFVGQPGWLYKIWPVHYGYTSGVGMFMWPLYGFFVFCMNSAIETNPKLAYLNNNAAKTYLFALDAMALEILANIFSILIFHTYLFYYLPGDLRHFTTIQIFIPYLFACGLGATTSLFLERLKKNHFIIGLFFYLAGVISLFWLA</sequence>
<keyword evidence="1" id="KW-0472">Membrane</keyword>
<keyword evidence="1" id="KW-0812">Transmembrane</keyword>
<feature type="transmembrane region" description="Helical" evidence="1">
    <location>
        <begin position="173"/>
        <end position="200"/>
    </location>
</feature>
<organism evidence="2">
    <name type="scientific">hydrocarbon metagenome</name>
    <dbReference type="NCBI Taxonomy" id="938273"/>
    <lineage>
        <taxon>unclassified sequences</taxon>
        <taxon>metagenomes</taxon>
        <taxon>ecological metagenomes</taxon>
    </lineage>
</organism>
<feature type="transmembrane region" description="Helical" evidence="1">
    <location>
        <begin position="212"/>
        <end position="232"/>
    </location>
</feature>
<name>A0A0W8FKQ1_9ZZZZ</name>
<keyword evidence="1" id="KW-1133">Transmembrane helix</keyword>
<reference evidence="2" key="1">
    <citation type="journal article" date="2015" name="Proc. Natl. Acad. Sci. U.S.A.">
        <title>Networks of energetic and metabolic interactions define dynamics in microbial communities.</title>
        <authorList>
            <person name="Embree M."/>
            <person name="Liu J.K."/>
            <person name="Al-Bassam M.M."/>
            <person name="Zengler K."/>
        </authorList>
    </citation>
    <scope>NUCLEOTIDE SEQUENCE</scope>
</reference>
<comment type="caution">
    <text evidence="2">The sequence shown here is derived from an EMBL/GenBank/DDBJ whole genome shotgun (WGS) entry which is preliminary data.</text>
</comment>
<feature type="transmembrane region" description="Helical" evidence="1">
    <location>
        <begin position="56"/>
        <end position="79"/>
    </location>
</feature>
<accession>A0A0W8FKQ1</accession>
<dbReference type="EMBL" id="LNQE01001062">
    <property type="protein sequence ID" value="KUG21463.1"/>
    <property type="molecule type" value="Genomic_DNA"/>
</dbReference>
<gene>
    <name evidence="2" type="ORF">ASZ90_008819</name>
</gene>
<feature type="transmembrane region" description="Helical" evidence="1">
    <location>
        <begin position="20"/>
        <end position="41"/>
    </location>
</feature>
<feature type="transmembrane region" description="Helical" evidence="1">
    <location>
        <begin position="239"/>
        <end position="257"/>
    </location>
</feature>
<feature type="transmembrane region" description="Helical" evidence="1">
    <location>
        <begin position="133"/>
        <end position="152"/>
    </location>
</feature>